<feature type="region of interest" description="Disordered" evidence="1">
    <location>
        <begin position="1"/>
        <end position="31"/>
    </location>
</feature>
<organism evidence="2">
    <name type="scientific">Ananas comosus var. bracteatus</name>
    <name type="common">red pineapple</name>
    <dbReference type="NCBI Taxonomy" id="296719"/>
    <lineage>
        <taxon>Eukaryota</taxon>
        <taxon>Viridiplantae</taxon>
        <taxon>Streptophyta</taxon>
        <taxon>Embryophyta</taxon>
        <taxon>Tracheophyta</taxon>
        <taxon>Spermatophyta</taxon>
        <taxon>Magnoliopsida</taxon>
        <taxon>Liliopsida</taxon>
        <taxon>Poales</taxon>
        <taxon>Bromeliaceae</taxon>
        <taxon>Bromelioideae</taxon>
        <taxon>Ananas</taxon>
    </lineage>
</organism>
<dbReference type="AlphaFoldDB" id="A0A6V7PVQ9"/>
<protein>
    <submittedName>
        <fullName evidence="2">Uncharacterized protein</fullName>
    </submittedName>
</protein>
<dbReference type="SUPFAM" id="SSF54495">
    <property type="entry name" value="UBC-like"/>
    <property type="match status" value="1"/>
</dbReference>
<dbReference type="EMBL" id="LR862152">
    <property type="protein sequence ID" value="CAD1834758.1"/>
    <property type="molecule type" value="Genomic_DNA"/>
</dbReference>
<dbReference type="Gene3D" id="3.10.110.10">
    <property type="entry name" value="Ubiquitin Conjugating Enzyme"/>
    <property type="match status" value="1"/>
</dbReference>
<sequence>MSLSPSTSPYSSKSKRGEKSGNCVGPVGPHMHLVNRRPPPLPLLRLFLLNTPSALHSLTSSSSPPLLTSITRATSSHLCAAASSSAAAASSSTRRLQLRAPPPPASQPPPPALYKEEVLNPKKKDLEKEKLPRNALAISLALFFKYNTALGPPYRVIVDTNFINFSIQNKVRFLTKIYHPNIDKAKIVLVVFILFSSIQALLSAPNLDDPLSDNIAKHWKANEAEAVETSKAMNYLNGILLRFIQILYSKEVKAQLLQVAYVNNPNDLSPNNYFSNASHELGGNEIIGGLNRLYVITCLLLVEAV</sequence>
<evidence type="ECO:0000256" key="1">
    <source>
        <dbReference type="SAM" id="MobiDB-lite"/>
    </source>
</evidence>
<feature type="region of interest" description="Disordered" evidence="1">
    <location>
        <begin position="91"/>
        <end position="112"/>
    </location>
</feature>
<accession>A0A6V7PVQ9</accession>
<evidence type="ECO:0000313" key="2">
    <source>
        <dbReference type="EMBL" id="CAD1834758.1"/>
    </source>
</evidence>
<name>A0A6V7PVQ9_ANACO</name>
<gene>
    <name evidence="2" type="ORF">CB5_LOCUS17969</name>
</gene>
<reference evidence="2" key="1">
    <citation type="submission" date="2020-07" db="EMBL/GenBank/DDBJ databases">
        <authorList>
            <person name="Lin J."/>
        </authorList>
    </citation>
    <scope>NUCLEOTIDE SEQUENCE</scope>
</reference>
<dbReference type="InterPro" id="IPR016135">
    <property type="entry name" value="UBQ-conjugating_enzyme/RWD"/>
</dbReference>
<proteinExistence type="predicted"/>
<feature type="compositionally biased region" description="Pro residues" evidence="1">
    <location>
        <begin position="100"/>
        <end position="112"/>
    </location>
</feature>
<feature type="compositionally biased region" description="Low complexity" evidence="1">
    <location>
        <begin position="1"/>
        <end position="12"/>
    </location>
</feature>